<dbReference type="Pfam" id="PF24570">
    <property type="entry name" value="BACK_BPM_SPOP"/>
    <property type="match status" value="1"/>
</dbReference>
<evidence type="ECO:0000256" key="2">
    <source>
        <dbReference type="ARBA" id="ARBA00010846"/>
    </source>
</evidence>
<name>A0ABC9DI70_9POAL</name>
<dbReference type="EMBL" id="OZ075143">
    <property type="protein sequence ID" value="CAL5039118.1"/>
    <property type="molecule type" value="Genomic_DNA"/>
</dbReference>
<sequence>MGQVSSSSSSPPAGDSCSTSTIVTETVTGSHVLRIDGYSGTKGHGVGNGIRSGVFSIGGHNWCDLRIVKDIRPVTATVDSLTVPPSDLHQHLGDLLASQVGADVTFQVGDEQLRAHRYVLAARSIVFMAELFGPMKEGVTTPVRIDDMEARVFKTMLHFIYTDRLPKMDEGDEILMAQHLLVAADRFCLDRLKLICEDILRGSIAIDIAATTLVLAEQHGYEGLKRACFKFIKSPGNLKAVMASDGFQHVPLLLRSFSWWLPADQAHL</sequence>
<dbReference type="InterPro" id="IPR000210">
    <property type="entry name" value="BTB/POZ_dom"/>
</dbReference>
<evidence type="ECO:0000313" key="6">
    <source>
        <dbReference type="Proteomes" id="UP001497457"/>
    </source>
</evidence>
<dbReference type="CDD" id="cd00121">
    <property type="entry name" value="MATH"/>
    <property type="match status" value="1"/>
</dbReference>
<accession>A0ABC9DI70</accession>
<protein>
    <recommendedName>
        <fullName evidence="4">BTB domain-containing protein</fullName>
    </recommendedName>
</protein>
<dbReference type="Proteomes" id="UP001497457">
    <property type="component" value="Chromosome 33rd"/>
</dbReference>
<dbReference type="SUPFAM" id="SSF49599">
    <property type="entry name" value="TRAF domain-like"/>
    <property type="match status" value="1"/>
</dbReference>
<reference evidence="5" key="1">
    <citation type="submission" date="2024-10" db="EMBL/GenBank/DDBJ databases">
        <authorList>
            <person name="Ryan C."/>
        </authorList>
    </citation>
    <scope>NUCLEOTIDE SEQUENCE [LARGE SCALE GENOMIC DNA]</scope>
</reference>
<dbReference type="AlphaFoldDB" id="A0ABC9DI70"/>
<dbReference type="InterPro" id="IPR045005">
    <property type="entry name" value="BPM1-6"/>
</dbReference>
<dbReference type="InterPro" id="IPR002083">
    <property type="entry name" value="MATH/TRAF_dom"/>
</dbReference>
<keyword evidence="6" id="KW-1185">Reference proteome</keyword>
<evidence type="ECO:0000313" key="5">
    <source>
        <dbReference type="EMBL" id="CAL5039118.1"/>
    </source>
</evidence>
<dbReference type="SMART" id="SM00225">
    <property type="entry name" value="BTB"/>
    <property type="match status" value="1"/>
</dbReference>
<dbReference type="Gene3D" id="3.30.710.10">
    <property type="entry name" value="Potassium Channel Kv1.1, Chain A"/>
    <property type="match status" value="1"/>
</dbReference>
<evidence type="ECO:0000256" key="3">
    <source>
        <dbReference type="SAM" id="MobiDB-lite"/>
    </source>
</evidence>
<dbReference type="PANTHER" id="PTHR26379:SF483">
    <property type="entry name" value="OS11G0619800 PROTEIN"/>
    <property type="match status" value="1"/>
</dbReference>
<organism evidence="5 6">
    <name type="scientific">Urochloa decumbens</name>
    <dbReference type="NCBI Taxonomy" id="240449"/>
    <lineage>
        <taxon>Eukaryota</taxon>
        <taxon>Viridiplantae</taxon>
        <taxon>Streptophyta</taxon>
        <taxon>Embryophyta</taxon>
        <taxon>Tracheophyta</taxon>
        <taxon>Spermatophyta</taxon>
        <taxon>Magnoliopsida</taxon>
        <taxon>Liliopsida</taxon>
        <taxon>Poales</taxon>
        <taxon>Poaceae</taxon>
        <taxon>PACMAD clade</taxon>
        <taxon>Panicoideae</taxon>
        <taxon>Panicodae</taxon>
        <taxon>Paniceae</taxon>
        <taxon>Melinidinae</taxon>
        <taxon>Urochloa</taxon>
    </lineage>
</organism>
<feature type="domain" description="BTB" evidence="4">
    <location>
        <begin position="102"/>
        <end position="169"/>
    </location>
</feature>
<gene>
    <name evidence="5" type="ORF">URODEC1_LOCUS85367</name>
</gene>
<feature type="region of interest" description="Disordered" evidence="3">
    <location>
        <begin position="1"/>
        <end position="20"/>
    </location>
</feature>
<evidence type="ECO:0000256" key="1">
    <source>
        <dbReference type="ARBA" id="ARBA00004906"/>
    </source>
</evidence>
<dbReference type="Pfam" id="PF00651">
    <property type="entry name" value="BTB"/>
    <property type="match status" value="1"/>
</dbReference>
<evidence type="ECO:0000259" key="4">
    <source>
        <dbReference type="PROSITE" id="PS50097"/>
    </source>
</evidence>
<comment type="pathway">
    <text evidence="1">Protein modification; protein ubiquitination.</text>
</comment>
<dbReference type="InterPro" id="IPR056423">
    <property type="entry name" value="BACK_BPM_SPOP"/>
</dbReference>
<dbReference type="CDD" id="cd18280">
    <property type="entry name" value="BTB_POZ_BPM_plant"/>
    <property type="match status" value="1"/>
</dbReference>
<proteinExistence type="inferred from homology"/>
<comment type="similarity">
    <text evidence="2">Belongs to the Tdpoz family.</text>
</comment>
<dbReference type="PROSITE" id="PS50097">
    <property type="entry name" value="BTB"/>
    <property type="match status" value="1"/>
</dbReference>
<dbReference type="InterPro" id="IPR011333">
    <property type="entry name" value="SKP1/BTB/POZ_sf"/>
</dbReference>
<dbReference type="SUPFAM" id="SSF54695">
    <property type="entry name" value="POZ domain"/>
    <property type="match status" value="1"/>
</dbReference>
<dbReference type="Gene3D" id="1.25.40.420">
    <property type="match status" value="1"/>
</dbReference>
<dbReference type="PANTHER" id="PTHR26379">
    <property type="entry name" value="BTB/POZ AND MATH DOMAIN-CONTAINING PROTEIN 1"/>
    <property type="match status" value="1"/>
</dbReference>